<dbReference type="Pfam" id="PF00004">
    <property type="entry name" value="AAA"/>
    <property type="match status" value="1"/>
</dbReference>
<evidence type="ECO:0000313" key="4">
    <source>
        <dbReference type="EMBL" id="GHP10287.1"/>
    </source>
</evidence>
<reference evidence="4" key="1">
    <citation type="submission" date="2020-10" db="EMBL/GenBank/DDBJ databases">
        <title>Unveiling of a novel bifunctional photoreceptor, Dualchrome1, isolated from a cosmopolitan green alga.</title>
        <authorList>
            <person name="Suzuki S."/>
            <person name="Kawachi M."/>
        </authorList>
    </citation>
    <scope>NUCLEOTIDE SEQUENCE</scope>
    <source>
        <strain evidence="4">NIES 2893</strain>
    </source>
</reference>
<dbReference type="PANTHER" id="PTHR23389">
    <property type="entry name" value="CHROMOSOME TRANSMISSION FIDELITY FACTOR 18"/>
    <property type="match status" value="1"/>
</dbReference>
<dbReference type="SMART" id="SM00382">
    <property type="entry name" value="AAA"/>
    <property type="match status" value="1"/>
</dbReference>
<feature type="compositionally biased region" description="Basic and acidic residues" evidence="2">
    <location>
        <begin position="165"/>
        <end position="174"/>
    </location>
</feature>
<feature type="compositionally biased region" description="Low complexity" evidence="2">
    <location>
        <begin position="185"/>
        <end position="200"/>
    </location>
</feature>
<evidence type="ECO:0000313" key="5">
    <source>
        <dbReference type="Proteomes" id="UP000660262"/>
    </source>
</evidence>
<name>A0A830HZF3_9CHLO</name>
<dbReference type="GO" id="GO:0061860">
    <property type="term" value="F:DNA clamp unloader activity"/>
    <property type="evidence" value="ECO:0007669"/>
    <property type="project" value="TreeGrafter"/>
</dbReference>
<evidence type="ECO:0000256" key="2">
    <source>
        <dbReference type="SAM" id="MobiDB-lite"/>
    </source>
</evidence>
<feature type="coiled-coil region" evidence="1">
    <location>
        <begin position="215"/>
        <end position="242"/>
    </location>
</feature>
<proteinExistence type="predicted"/>
<dbReference type="OrthoDB" id="9996895at2759"/>
<dbReference type="CDD" id="cd00009">
    <property type="entry name" value="AAA"/>
    <property type="match status" value="1"/>
</dbReference>
<dbReference type="InterPro" id="IPR003959">
    <property type="entry name" value="ATPase_AAA_core"/>
</dbReference>
<accession>A0A830HZF3</accession>
<dbReference type="GO" id="GO:0005524">
    <property type="term" value="F:ATP binding"/>
    <property type="evidence" value="ECO:0007669"/>
    <property type="project" value="InterPro"/>
</dbReference>
<comment type="caution">
    <text evidence="4">The sequence shown here is derived from an EMBL/GenBank/DDBJ whole genome shotgun (WGS) entry which is preliminary data.</text>
</comment>
<protein>
    <recommendedName>
        <fullName evidence="3">AAA+ ATPase domain-containing protein</fullName>
    </recommendedName>
</protein>
<dbReference type="EMBL" id="BNJQ01000028">
    <property type="protein sequence ID" value="GHP10287.1"/>
    <property type="molecule type" value="Genomic_DNA"/>
</dbReference>
<sequence>MWKYLSRPPGCSSKAVQVVEAVEAVEVVAHHALLASESAHPLDVADDGGGGGALDGGDDVRHHARPCMDDDDVPGGGDNNKPDGSPALCNLTCQNSDVCALDEKKNRDPPLHARESISPPHVPDEGAGDDMMTQRPSVDSVVQPASCADFFLTPAQKKERARKQNAAEKSRNDTQDNTQQMAMPTNTTTTTTNNNNNNATTTHTFFLTPAQKRARQKKEEEARAAEREAAMEAARAAAAERAANAPAHPFFAPRAATNNNNNNNNAAGAVASAPPPPAVSFMHVSQDTTPAPERFGKLWIGSGPPVAPNVDLQSCDEACFGAAGAARLREKISRMRSAETMSATKEPHIVLLDQNPAPSKHTAVPLPWPQRFAPQTGAQLVGNDAATRYLSKFLSSWQVRMALEDGTAARTADVKKKRKRRASACSDSDGSDSDFESPRGGCRRRRSCSSSSNAMNGCLLVGPVGSGKTAAVYALAEELGYVVREVNSGDKRSGQAILSLVREATQSHRATTGKPTLLLFEDVDVEEDKGFHAALRTIVESTRRPVILSANSSSAAEAWQSEVEVVGFEAVAEEDVELVVAAAAKEAGASLPAEVVKEVAAAARGDLRRALLEAQVAAAAAVGGGSGGGGLVADAAAEPADAAAEPADAAAEPADAVAEPDTCLVQDALEASISGRHAFALLGAVDARLDRTSFLASIARAEAEAEAAAVVVGRAVRRCRRTASFPYLERQVGLDEALCVRLRDFSSKML</sequence>
<feature type="region of interest" description="Disordered" evidence="2">
    <location>
        <begin position="152"/>
        <end position="200"/>
    </location>
</feature>
<feature type="region of interest" description="Disordered" evidence="2">
    <location>
        <begin position="41"/>
        <end position="83"/>
    </location>
</feature>
<dbReference type="Gene3D" id="3.40.50.300">
    <property type="entry name" value="P-loop containing nucleotide triphosphate hydrolases"/>
    <property type="match status" value="1"/>
</dbReference>
<feature type="region of interest" description="Disordered" evidence="2">
    <location>
        <begin position="104"/>
        <end position="136"/>
    </location>
</feature>
<dbReference type="InterPro" id="IPR003593">
    <property type="entry name" value="AAA+_ATPase"/>
</dbReference>
<dbReference type="AlphaFoldDB" id="A0A830HZF3"/>
<evidence type="ECO:0000259" key="3">
    <source>
        <dbReference type="SMART" id="SM00382"/>
    </source>
</evidence>
<dbReference type="GO" id="GO:0005634">
    <property type="term" value="C:nucleus"/>
    <property type="evidence" value="ECO:0007669"/>
    <property type="project" value="TreeGrafter"/>
</dbReference>
<feature type="region of interest" description="Disordered" evidence="2">
    <location>
        <begin position="408"/>
        <end position="452"/>
    </location>
</feature>
<keyword evidence="1" id="KW-0175">Coiled coil</keyword>
<keyword evidence="5" id="KW-1185">Reference proteome</keyword>
<dbReference type="SUPFAM" id="SSF52540">
    <property type="entry name" value="P-loop containing nucleoside triphosphate hydrolases"/>
    <property type="match status" value="1"/>
</dbReference>
<feature type="compositionally biased region" description="Basic and acidic residues" evidence="2">
    <location>
        <begin position="104"/>
        <end position="115"/>
    </location>
</feature>
<dbReference type="Proteomes" id="UP000660262">
    <property type="component" value="Unassembled WGS sequence"/>
</dbReference>
<evidence type="ECO:0000256" key="1">
    <source>
        <dbReference type="SAM" id="Coils"/>
    </source>
</evidence>
<feature type="compositionally biased region" description="Polar residues" evidence="2">
    <location>
        <begin position="175"/>
        <end position="184"/>
    </location>
</feature>
<gene>
    <name evidence="4" type="ORF">PPROV_000901800</name>
</gene>
<dbReference type="InterPro" id="IPR027417">
    <property type="entry name" value="P-loop_NTPase"/>
</dbReference>
<feature type="domain" description="AAA+ ATPase" evidence="3">
    <location>
        <begin position="454"/>
        <end position="569"/>
    </location>
</feature>
<dbReference type="GO" id="GO:0016887">
    <property type="term" value="F:ATP hydrolysis activity"/>
    <property type="evidence" value="ECO:0007669"/>
    <property type="project" value="InterPro"/>
</dbReference>
<dbReference type="PANTHER" id="PTHR23389:SF21">
    <property type="entry name" value="ATPASE FAMILY AAA DOMAIN-CONTAINING PROTEIN 5"/>
    <property type="match status" value="1"/>
</dbReference>
<organism evidence="4 5">
    <name type="scientific">Pycnococcus provasolii</name>
    <dbReference type="NCBI Taxonomy" id="41880"/>
    <lineage>
        <taxon>Eukaryota</taxon>
        <taxon>Viridiplantae</taxon>
        <taxon>Chlorophyta</taxon>
        <taxon>Pseudoscourfieldiophyceae</taxon>
        <taxon>Pseudoscourfieldiales</taxon>
        <taxon>Pycnococcaceae</taxon>
        <taxon>Pycnococcus</taxon>
    </lineage>
</organism>
<dbReference type="GO" id="GO:0003677">
    <property type="term" value="F:DNA binding"/>
    <property type="evidence" value="ECO:0007669"/>
    <property type="project" value="TreeGrafter"/>
</dbReference>